<evidence type="ECO:0000313" key="3">
    <source>
        <dbReference type="Proteomes" id="UP001434337"/>
    </source>
</evidence>
<gene>
    <name evidence="2" type="ORF">PCC79_12395</name>
</gene>
<feature type="compositionally biased region" description="Low complexity" evidence="1">
    <location>
        <begin position="1"/>
        <end position="12"/>
    </location>
</feature>
<keyword evidence="3" id="KW-1185">Reference proteome</keyword>
<dbReference type="RefSeq" id="WP_342372001.1">
    <property type="nucleotide sequence ID" value="NZ_CP115965.1"/>
</dbReference>
<proteinExistence type="predicted"/>
<reference evidence="2 3" key="1">
    <citation type="journal article" date="2023" name="Environ Microbiome">
        <title>A coral-associated actinobacterium mitigates coral bleaching under heat stress.</title>
        <authorList>
            <person name="Li J."/>
            <person name="Zou Y."/>
            <person name="Li Q."/>
            <person name="Zhang J."/>
            <person name="Bourne D.G."/>
            <person name="Lyu Y."/>
            <person name="Liu C."/>
            <person name="Zhang S."/>
        </authorList>
    </citation>
    <scope>NUCLEOTIDE SEQUENCE [LARGE SCALE GENOMIC DNA]</scope>
    <source>
        <strain evidence="2 3">SCSIO 13291</strain>
    </source>
</reference>
<feature type="region of interest" description="Disordered" evidence="1">
    <location>
        <begin position="1"/>
        <end position="20"/>
    </location>
</feature>
<evidence type="ECO:0000256" key="1">
    <source>
        <dbReference type="SAM" id="MobiDB-lite"/>
    </source>
</evidence>
<evidence type="ECO:0000313" key="2">
    <source>
        <dbReference type="EMBL" id="WZW97694.1"/>
    </source>
</evidence>
<dbReference type="EMBL" id="CP115965">
    <property type="protein sequence ID" value="WZW97694.1"/>
    <property type="molecule type" value="Genomic_DNA"/>
</dbReference>
<sequence>MTASPVTTAPSVTPTPTPTPTAAVGASFAVEVASGTLPARYTDRTEAMADDFGEMVGIVQLWAEGPTDDNIITIMGQEMPTQAPVPVEQLDWLVESQTDGELQVLEPRTVGGVAMRRYAVNQDGGPQTVLAKAEGGSVALIMLMSVTDAEADILLDSIVWN</sequence>
<accession>A0ABZ3C634</accession>
<protein>
    <submittedName>
        <fullName evidence="2">Uncharacterized protein</fullName>
    </submittedName>
</protein>
<name>A0ABZ3C634_9ACTN</name>
<dbReference type="Proteomes" id="UP001434337">
    <property type="component" value="Chromosome"/>
</dbReference>
<organism evidence="2 3">
    <name type="scientific">Propioniciclava soli</name>
    <dbReference type="NCBI Taxonomy" id="2775081"/>
    <lineage>
        <taxon>Bacteria</taxon>
        <taxon>Bacillati</taxon>
        <taxon>Actinomycetota</taxon>
        <taxon>Actinomycetes</taxon>
        <taxon>Propionibacteriales</taxon>
        <taxon>Propionibacteriaceae</taxon>
        <taxon>Propioniciclava</taxon>
    </lineage>
</organism>